<keyword evidence="8" id="KW-1185">Reference proteome</keyword>
<dbReference type="CDD" id="cd01814">
    <property type="entry name" value="Ubl_MUBs_plant"/>
    <property type="match status" value="1"/>
</dbReference>
<dbReference type="InterPro" id="IPR000626">
    <property type="entry name" value="Ubiquitin-like_dom"/>
</dbReference>
<dbReference type="InterPro" id="IPR000315">
    <property type="entry name" value="Znf_B-box"/>
</dbReference>
<organism evidence="7 8">
    <name type="scientific">Hibiscus sabdariffa</name>
    <name type="common">roselle</name>
    <dbReference type="NCBI Taxonomy" id="183260"/>
    <lineage>
        <taxon>Eukaryota</taxon>
        <taxon>Viridiplantae</taxon>
        <taxon>Streptophyta</taxon>
        <taxon>Embryophyta</taxon>
        <taxon>Tracheophyta</taxon>
        <taxon>Spermatophyta</taxon>
        <taxon>Magnoliopsida</taxon>
        <taxon>eudicotyledons</taxon>
        <taxon>Gunneridae</taxon>
        <taxon>Pentapetalae</taxon>
        <taxon>rosids</taxon>
        <taxon>malvids</taxon>
        <taxon>Malvales</taxon>
        <taxon>Malvaceae</taxon>
        <taxon>Malvoideae</taxon>
        <taxon>Hibiscus</taxon>
    </lineage>
</organism>
<dbReference type="InterPro" id="IPR040015">
    <property type="entry name" value="UBL3-like"/>
</dbReference>
<evidence type="ECO:0000256" key="4">
    <source>
        <dbReference type="PROSITE-ProRule" id="PRU00024"/>
    </source>
</evidence>
<evidence type="ECO:0008006" key="9">
    <source>
        <dbReference type="Google" id="ProtNLM"/>
    </source>
</evidence>
<evidence type="ECO:0000256" key="1">
    <source>
        <dbReference type="ARBA" id="ARBA00022723"/>
    </source>
</evidence>
<dbReference type="PROSITE" id="PS50053">
    <property type="entry name" value="UBIQUITIN_2"/>
    <property type="match status" value="1"/>
</dbReference>
<name>A0ABR1ZZZ3_9ROSI</name>
<dbReference type="InterPro" id="IPR039540">
    <property type="entry name" value="UBL3-like_ubiquitin_dom"/>
</dbReference>
<evidence type="ECO:0000259" key="6">
    <source>
        <dbReference type="PROSITE" id="PS50119"/>
    </source>
</evidence>
<dbReference type="PROSITE" id="PS50119">
    <property type="entry name" value="ZF_BBOX"/>
    <property type="match status" value="1"/>
</dbReference>
<feature type="domain" description="B box-type" evidence="6">
    <location>
        <begin position="140"/>
        <end position="186"/>
    </location>
</feature>
<keyword evidence="2 4" id="KW-0863">Zinc-finger</keyword>
<accession>A0ABR1ZZZ3</accession>
<reference evidence="7 8" key="1">
    <citation type="journal article" date="2024" name="G3 (Bethesda)">
        <title>Genome assembly of Hibiscus sabdariffa L. provides insights into metabolisms of medicinal natural products.</title>
        <authorList>
            <person name="Kim T."/>
        </authorList>
    </citation>
    <scope>NUCLEOTIDE SEQUENCE [LARGE SCALE GENOMIC DNA]</scope>
    <source>
        <strain evidence="7">TK-2024</strain>
        <tissue evidence="7">Old leaves</tissue>
    </source>
</reference>
<dbReference type="InterPro" id="IPR049808">
    <property type="entry name" value="CONSTANS-like_Bbox1"/>
</dbReference>
<feature type="domain" description="Ubiquitin-like" evidence="5">
    <location>
        <begin position="8"/>
        <end position="73"/>
    </location>
</feature>
<comment type="caution">
    <text evidence="7">The sequence shown here is derived from an EMBL/GenBank/DDBJ whole genome shotgun (WGS) entry which is preliminary data.</text>
</comment>
<dbReference type="CDD" id="cd19821">
    <property type="entry name" value="Bbox1_BBX-like"/>
    <property type="match status" value="1"/>
</dbReference>
<proteinExistence type="predicted"/>
<dbReference type="Pfam" id="PF13881">
    <property type="entry name" value="Rad60-SLD_2"/>
    <property type="match status" value="1"/>
</dbReference>
<evidence type="ECO:0000313" key="7">
    <source>
        <dbReference type="EMBL" id="KAK8486214.1"/>
    </source>
</evidence>
<keyword evidence="1" id="KW-0479">Metal-binding</keyword>
<dbReference type="SUPFAM" id="SSF54236">
    <property type="entry name" value="Ubiquitin-like"/>
    <property type="match status" value="1"/>
</dbReference>
<evidence type="ECO:0000259" key="5">
    <source>
        <dbReference type="PROSITE" id="PS50053"/>
    </source>
</evidence>
<gene>
    <name evidence="7" type="ORF">V6N12_002487</name>
</gene>
<keyword evidence="3" id="KW-0862">Zinc</keyword>
<dbReference type="Proteomes" id="UP001472677">
    <property type="component" value="Unassembled WGS sequence"/>
</dbReference>
<dbReference type="SMART" id="SM00336">
    <property type="entry name" value="BBOX"/>
    <property type="match status" value="2"/>
</dbReference>
<dbReference type="PANTHER" id="PTHR13169:SF12">
    <property type="entry name" value="MEMBRANE-ANCHORED UBIQUITIN-FOLD PROTEIN"/>
    <property type="match status" value="1"/>
</dbReference>
<dbReference type="PANTHER" id="PTHR13169">
    <property type="entry name" value="UBIQUITIN-LIKE PROTEIN 3 HCG-1 PROTEIN"/>
    <property type="match status" value="1"/>
</dbReference>
<sequence length="444" mass="49852">MAESKELIELKFRIYDGTDIAHSTYASSITVSSLKQKIIAEWPQDKTVTPKSINDLKLIHAGKVLENNKSLADSIITFGELPAGVITMHVVMQPAIAKNKTEKSKEDMQKLNSCRADSAKLCFSCDREVHSANQLFTRHTRSQLCDACDDSPASIFCETEQSVFCSICDWECHKFPSSSLHSRRPMEGFSGCPSVSELVSFVGIEDLGDKAPILSGREGGCVDGKVDEWWDLLSWETPVISSFDDLLVSNDFDHGFKPINLLPLPKNRNASCGQHKEEVIHQLHELAKSEPNLSFEKTDVEAITGFQPRMPDTYNSQPGTVHTSCIKYTDPISFPSYESSALWCFTDNVETTDHVFEPFSQLRGYTEETAVVPDTHLGSSRTILVRDNLENQQQHQIDAGTTSALPKVVVHELNSQERNSAISRYKEKRKTRRYCFTLSRVRHL</sequence>
<evidence type="ECO:0000313" key="8">
    <source>
        <dbReference type="Proteomes" id="UP001472677"/>
    </source>
</evidence>
<evidence type="ECO:0000256" key="2">
    <source>
        <dbReference type="ARBA" id="ARBA00022771"/>
    </source>
</evidence>
<dbReference type="InterPro" id="IPR029071">
    <property type="entry name" value="Ubiquitin-like_domsf"/>
</dbReference>
<dbReference type="EMBL" id="JBBPBM010001194">
    <property type="protein sequence ID" value="KAK8486214.1"/>
    <property type="molecule type" value="Genomic_DNA"/>
</dbReference>
<protein>
    <recommendedName>
        <fullName evidence="9">Ubiquitin-like domain-containing protein</fullName>
    </recommendedName>
</protein>
<dbReference type="Gene3D" id="3.10.20.90">
    <property type="entry name" value="Phosphatidylinositol 3-kinase Catalytic Subunit, Chain A, domain 1"/>
    <property type="match status" value="1"/>
</dbReference>
<evidence type="ECO:0000256" key="3">
    <source>
        <dbReference type="ARBA" id="ARBA00022833"/>
    </source>
</evidence>